<dbReference type="AlphaFoldDB" id="A0A2W5L7H0"/>
<protein>
    <recommendedName>
        <fullName evidence="3">YbjN domain-containing protein</fullName>
    </recommendedName>
</protein>
<proteinExistence type="predicted"/>
<comment type="caution">
    <text evidence="1">The sequence shown here is derived from an EMBL/GenBank/DDBJ whole genome shotgun (WGS) entry which is preliminary data.</text>
</comment>
<evidence type="ECO:0000313" key="1">
    <source>
        <dbReference type="EMBL" id="PZQ24244.1"/>
    </source>
</evidence>
<gene>
    <name evidence="1" type="ORF">DI569_02325</name>
</gene>
<evidence type="ECO:0008006" key="3">
    <source>
        <dbReference type="Google" id="ProtNLM"/>
    </source>
</evidence>
<evidence type="ECO:0000313" key="2">
    <source>
        <dbReference type="Proteomes" id="UP000248597"/>
    </source>
</evidence>
<sequence>MGLALAMIGTSTASAQPVSIKNPAAFVATLKAMGYAPGPLTNVETAPEVIVQIGGFGSTLRLAGCDAGTNCDYMTLILSFNDVVNPPMHWVQEMNDEFDLLRVGINENGQLYLFGAYVVEGLPQSELRRIFDYWSADTAAVGQEAVEGGYATKK</sequence>
<name>A0A2W5L7H0_SPHMC</name>
<organism evidence="1 2">
    <name type="scientific">Sphingopyxis macrogoltabida</name>
    <name type="common">Sphingomonas macrogoltabidus</name>
    <dbReference type="NCBI Taxonomy" id="33050"/>
    <lineage>
        <taxon>Bacteria</taxon>
        <taxon>Pseudomonadati</taxon>
        <taxon>Pseudomonadota</taxon>
        <taxon>Alphaproteobacteria</taxon>
        <taxon>Sphingomonadales</taxon>
        <taxon>Sphingomonadaceae</taxon>
        <taxon>Sphingopyxis</taxon>
    </lineage>
</organism>
<dbReference type="EMBL" id="QFPJ01000003">
    <property type="protein sequence ID" value="PZQ24244.1"/>
    <property type="molecule type" value="Genomic_DNA"/>
</dbReference>
<reference evidence="1 2" key="1">
    <citation type="submission" date="2017-08" db="EMBL/GenBank/DDBJ databases">
        <title>Infants hospitalized years apart are colonized by the same room-sourced microbial strains.</title>
        <authorList>
            <person name="Brooks B."/>
            <person name="Olm M.R."/>
            <person name="Firek B.A."/>
            <person name="Baker R."/>
            <person name="Thomas B.C."/>
            <person name="Morowitz M.J."/>
            <person name="Banfield J.F."/>
        </authorList>
    </citation>
    <scope>NUCLEOTIDE SEQUENCE [LARGE SCALE GENOMIC DNA]</scope>
    <source>
        <strain evidence="1">S2_005_003_R2_47</strain>
    </source>
</reference>
<dbReference type="Proteomes" id="UP000248597">
    <property type="component" value="Unassembled WGS sequence"/>
</dbReference>
<accession>A0A2W5L7H0</accession>